<dbReference type="CDD" id="cd03255">
    <property type="entry name" value="ABC_MJ0796_LolCDE_FtsE"/>
    <property type="match status" value="1"/>
</dbReference>
<dbReference type="InterPro" id="IPR015854">
    <property type="entry name" value="ABC_transpr_LolD-like"/>
</dbReference>
<name>A0A5B9M9G1_9BACT</name>
<dbReference type="Gene3D" id="3.40.50.300">
    <property type="entry name" value="P-loop containing nucleotide triphosphate hydrolases"/>
    <property type="match status" value="1"/>
</dbReference>
<dbReference type="InterPro" id="IPR003593">
    <property type="entry name" value="AAA+_ATPase"/>
</dbReference>
<dbReference type="PROSITE" id="PS50893">
    <property type="entry name" value="ABC_TRANSPORTER_2"/>
    <property type="match status" value="1"/>
</dbReference>
<accession>A0A5B9M9G1</accession>
<dbReference type="InterPro" id="IPR017871">
    <property type="entry name" value="ABC_transporter-like_CS"/>
</dbReference>
<evidence type="ECO:0000313" key="8">
    <source>
        <dbReference type="Proteomes" id="UP000321353"/>
    </source>
</evidence>
<reference evidence="7 8" key="1">
    <citation type="submission" date="2019-02" db="EMBL/GenBank/DDBJ databases">
        <title>Planctomycetal bacteria perform biofilm scaping via a novel small molecule.</title>
        <authorList>
            <person name="Jeske O."/>
            <person name="Boedeker C."/>
            <person name="Wiegand S."/>
            <person name="Breitling P."/>
            <person name="Kallscheuer N."/>
            <person name="Jogler M."/>
            <person name="Rohde M."/>
            <person name="Petersen J."/>
            <person name="Medema M.H."/>
            <person name="Surup F."/>
            <person name="Jogler C."/>
        </authorList>
    </citation>
    <scope>NUCLEOTIDE SEQUENCE [LARGE SCALE GENOMIC DNA]</scope>
    <source>
        <strain evidence="7 8">Mal15</strain>
    </source>
</reference>
<dbReference type="GO" id="GO:0016887">
    <property type="term" value="F:ATP hydrolysis activity"/>
    <property type="evidence" value="ECO:0007669"/>
    <property type="project" value="InterPro"/>
</dbReference>
<dbReference type="InterPro" id="IPR027417">
    <property type="entry name" value="P-loop_NTPase"/>
</dbReference>
<dbReference type="AlphaFoldDB" id="A0A5B9M9G1"/>
<dbReference type="PANTHER" id="PTHR24220">
    <property type="entry name" value="IMPORT ATP-BINDING PROTEIN"/>
    <property type="match status" value="1"/>
</dbReference>
<dbReference type="PROSITE" id="PS00211">
    <property type="entry name" value="ABC_TRANSPORTER_1"/>
    <property type="match status" value="1"/>
</dbReference>
<dbReference type="Pfam" id="PF00005">
    <property type="entry name" value="ABC_tran"/>
    <property type="match status" value="1"/>
</dbReference>
<dbReference type="FunFam" id="3.40.50.300:FF:000032">
    <property type="entry name" value="Export ABC transporter ATP-binding protein"/>
    <property type="match status" value="1"/>
</dbReference>
<evidence type="ECO:0000259" key="6">
    <source>
        <dbReference type="PROSITE" id="PS50893"/>
    </source>
</evidence>
<evidence type="ECO:0000256" key="5">
    <source>
        <dbReference type="SAM" id="MobiDB-lite"/>
    </source>
</evidence>
<feature type="compositionally biased region" description="Polar residues" evidence="5">
    <location>
        <begin position="20"/>
        <end position="30"/>
    </location>
</feature>
<keyword evidence="8" id="KW-1185">Reference proteome</keyword>
<gene>
    <name evidence="7" type="primary">lolD_2</name>
    <name evidence="7" type="ORF">Mal15_17710</name>
</gene>
<dbReference type="PANTHER" id="PTHR24220:SF86">
    <property type="entry name" value="ABC TRANSPORTER ABCH.1"/>
    <property type="match status" value="1"/>
</dbReference>
<dbReference type="KEGG" id="smam:Mal15_17710"/>
<dbReference type="EC" id="3.6.3.-" evidence="7"/>
<comment type="similarity">
    <text evidence="4">Belongs to the ABC transporter superfamily. Macrolide exporter (TC 3.A.1.122) family.</text>
</comment>
<dbReference type="SUPFAM" id="SSF52540">
    <property type="entry name" value="P-loop containing nucleoside triphosphate hydrolases"/>
    <property type="match status" value="1"/>
</dbReference>
<feature type="region of interest" description="Disordered" evidence="5">
    <location>
        <begin position="1"/>
        <end position="32"/>
    </location>
</feature>
<dbReference type="GO" id="GO:0098796">
    <property type="term" value="C:membrane protein complex"/>
    <property type="evidence" value="ECO:0007669"/>
    <property type="project" value="UniProtKB-ARBA"/>
</dbReference>
<dbReference type="InterPro" id="IPR017911">
    <property type="entry name" value="MacB-like_ATP-bd"/>
</dbReference>
<keyword evidence="7" id="KW-0378">Hydrolase</keyword>
<keyword evidence="1" id="KW-0813">Transport</keyword>
<keyword evidence="7" id="KW-0449">Lipoprotein</keyword>
<dbReference type="GO" id="GO:0005524">
    <property type="term" value="F:ATP binding"/>
    <property type="evidence" value="ECO:0007669"/>
    <property type="project" value="UniProtKB-KW"/>
</dbReference>
<protein>
    <submittedName>
        <fullName evidence="7">Lipoprotein-releasing system ATP-binding protein LolD</fullName>
        <ecNumber evidence="7">3.6.3.-</ecNumber>
    </submittedName>
</protein>
<dbReference type="InterPro" id="IPR003439">
    <property type="entry name" value="ABC_transporter-like_ATP-bd"/>
</dbReference>
<dbReference type="SMART" id="SM00382">
    <property type="entry name" value="AAA"/>
    <property type="match status" value="1"/>
</dbReference>
<evidence type="ECO:0000256" key="3">
    <source>
        <dbReference type="ARBA" id="ARBA00022840"/>
    </source>
</evidence>
<keyword evidence="2" id="KW-0547">Nucleotide-binding</keyword>
<dbReference type="Proteomes" id="UP000321353">
    <property type="component" value="Chromosome"/>
</dbReference>
<evidence type="ECO:0000256" key="1">
    <source>
        <dbReference type="ARBA" id="ARBA00022448"/>
    </source>
</evidence>
<keyword evidence="3 7" id="KW-0067">ATP-binding</keyword>
<dbReference type="EMBL" id="CP036264">
    <property type="protein sequence ID" value="QEF97728.1"/>
    <property type="molecule type" value="Genomic_DNA"/>
</dbReference>
<feature type="domain" description="ABC transporter" evidence="6">
    <location>
        <begin position="36"/>
        <end position="252"/>
    </location>
</feature>
<proteinExistence type="inferred from homology"/>
<organism evidence="7 8">
    <name type="scientific">Stieleria maiorica</name>
    <dbReference type="NCBI Taxonomy" id="2795974"/>
    <lineage>
        <taxon>Bacteria</taxon>
        <taxon>Pseudomonadati</taxon>
        <taxon>Planctomycetota</taxon>
        <taxon>Planctomycetia</taxon>
        <taxon>Pirellulales</taxon>
        <taxon>Pirellulaceae</taxon>
        <taxon>Stieleria</taxon>
    </lineage>
</organism>
<evidence type="ECO:0000256" key="2">
    <source>
        <dbReference type="ARBA" id="ARBA00022741"/>
    </source>
</evidence>
<evidence type="ECO:0000256" key="4">
    <source>
        <dbReference type="ARBA" id="ARBA00038388"/>
    </source>
</evidence>
<sequence length="252" mass="27286">MPQHRSEPRSSQADDVPSPASDSPTRQSSRGGDVLIEAQGLGRHYDEGNVDALADASFCIRTGQYVAIVGKSGSGKTTLLNLIGGLDRPTRGELHYDGRPLDARSDLDRHRCRNVGFVFQSYYLLPNLTAAENVQVPMFEADYTPAERSARAKELLEQVGLSGREDHMPSQLSGGEAQRVAIARALANAPKLILADEPTGALDSETGDSILRLLEELNRTQAITLIVVTHDEAVAARADHRLRLADGRIVTP</sequence>
<dbReference type="RefSeq" id="WP_147867371.1">
    <property type="nucleotide sequence ID" value="NZ_CP036264.1"/>
</dbReference>
<dbReference type="GO" id="GO:0022857">
    <property type="term" value="F:transmembrane transporter activity"/>
    <property type="evidence" value="ECO:0007669"/>
    <property type="project" value="TreeGrafter"/>
</dbReference>
<dbReference type="GO" id="GO:0005886">
    <property type="term" value="C:plasma membrane"/>
    <property type="evidence" value="ECO:0007669"/>
    <property type="project" value="TreeGrafter"/>
</dbReference>
<evidence type="ECO:0000313" key="7">
    <source>
        <dbReference type="EMBL" id="QEF97728.1"/>
    </source>
</evidence>